<organism evidence="1 2">
    <name type="scientific">Legionella jamestowniensis</name>
    <dbReference type="NCBI Taxonomy" id="455"/>
    <lineage>
        <taxon>Bacteria</taxon>
        <taxon>Pseudomonadati</taxon>
        <taxon>Pseudomonadota</taxon>
        <taxon>Gammaproteobacteria</taxon>
        <taxon>Legionellales</taxon>
        <taxon>Legionellaceae</taxon>
        <taxon>Legionella</taxon>
    </lineage>
</organism>
<dbReference type="AlphaFoldDB" id="A0A0W0UKU9"/>
<evidence type="ECO:0000313" key="1">
    <source>
        <dbReference type="EMBL" id="KTD08523.1"/>
    </source>
</evidence>
<protein>
    <submittedName>
        <fullName evidence="1">Uncharacterized protein</fullName>
    </submittedName>
</protein>
<evidence type="ECO:0000313" key="2">
    <source>
        <dbReference type="Proteomes" id="UP000054715"/>
    </source>
</evidence>
<sequence>MLEDGSIEENKLYVSITPSNLRYTIYNLTGIGVSGTIDLKTLNCNLQELSDIQELNPYLPKILEEVAKRGHTSNLEVLARKYIFEPLHMNHTSFGKNPCAANSLSTTAEDYALFVQAWMNDKQFTICI</sequence>
<comment type="caution">
    <text evidence="1">The sequence shown here is derived from an EMBL/GenBank/DDBJ whole genome shotgun (WGS) entry which is preliminary data.</text>
</comment>
<dbReference type="SUPFAM" id="SSF56601">
    <property type="entry name" value="beta-lactamase/transpeptidase-like"/>
    <property type="match status" value="1"/>
</dbReference>
<dbReference type="Gene3D" id="3.40.710.10">
    <property type="entry name" value="DD-peptidase/beta-lactamase superfamily"/>
    <property type="match status" value="1"/>
</dbReference>
<dbReference type="PATRIC" id="fig|455.5.peg.2856"/>
<gene>
    <name evidence="1" type="ORF">Ljam_2718</name>
</gene>
<dbReference type="EMBL" id="LNYG01000013">
    <property type="protein sequence ID" value="KTD08523.1"/>
    <property type="molecule type" value="Genomic_DNA"/>
</dbReference>
<accession>A0A0W0UKU9</accession>
<reference evidence="1 2" key="1">
    <citation type="submission" date="2015-11" db="EMBL/GenBank/DDBJ databases">
        <title>Genomic analysis of 38 Legionella species identifies large and diverse effector repertoires.</title>
        <authorList>
            <person name="Burstein D."/>
            <person name="Amaro F."/>
            <person name="Zusman T."/>
            <person name="Lifshitz Z."/>
            <person name="Cohen O."/>
            <person name="Gilbert J.A."/>
            <person name="Pupko T."/>
            <person name="Shuman H.A."/>
            <person name="Segal G."/>
        </authorList>
    </citation>
    <scope>NUCLEOTIDE SEQUENCE [LARGE SCALE GENOMIC DNA]</scope>
    <source>
        <strain evidence="1 2">JA-26-G1-E2</strain>
    </source>
</reference>
<proteinExistence type="predicted"/>
<dbReference type="STRING" id="455.Ljam_2718"/>
<name>A0A0W0UKU9_9GAMM</name>
<dbReference type="RefSeq" id="WP_058450536.1">
    <property type="nucleotide sequence ID" value="NZ_CAAAJF010000001.1"/>
</dbReference>
<dbReference type="InterPro" id="IPR012338">
    <property type="entry name" value="Beta-lactam/transpept-like"/>
</dbReference>
<dbReference type="Proteomes" id="UP000054715">
    <property type="component" value="Unassembled WGS sequence"/>
</dbReference>
<dbReference type="OrthoDB" id="119951at2"/>